<keyword evidence="2" id="KW-1133">Transmembrane helix</keyword>
<evidence type="ECO:0000256" key="2">
    <source>
        <dbReference type="SAM" id="Phobius"/>
    </source>
</evidence>
<dbReference type="EMBL" id="CP031264">
    <property type="protein sequence ID" value="AXI77107.1"/>
    <property type="molecule type" value="Genomic_DNA"/>
</dbReference>
<name>A0A345STQ2_9ACTN</name>
<dbReference type="OrthoDB" id="4301348at2"/>
<feature type="region of interest" description="Disordered" evidence="1">
    <location>
        <begin position="239"/>
        <end position="299"/>
    </location>
</feature>
<keyword evidence="2" id="KW-0812">Transmembrane</keyword>
<accession>A0A345STQ2</accession>
<dbReference type="Proteomes" id="UP000249340">
    <property type="component" value="Chromosome"/>
</dbReference>
<gene>
    <name evidence="3" type="ORF">C7M71_006260</name>
</gene>
<feature type="region of interest" description="Disordered" evidence="1">
    <location>
        <begin position="123"/>
        <end position="166"/>
    </location>
</feature>
<feature type="compositionally biased region" description="Low complexity" evidence="1">
    <location>
        <begin position="123"/>
        <end position="147"/>
    </location>
</feature>
<evidence type="ECO:0000256" key="1">
    <source>
        <dbReference type="SAM" id="MobiDB-lite"/>
    </source>
</evidence>
<keyword evidence="4" id="KW-1185">Reference proteome</keyword>
<evidence type="ECO:0000313" key="4">
    <source>
        <dbReference type="Proteomes" id="UP000249340"/>
    </source>
</evidence>
<feature type="compositionally biased region" description="Pro residues" evidence="1">
    <location>
        <begin position="280"/>
        <end position="291"/>
    </location>
</feature>
<sequence length="299" mass="31372">MSVGYLVLYAAFVVVALWLVAELLLQNKAPLVWRAVALAGFLGVVGGMALGSVAVIGLGAAAFAVGQTFVTLSVKRGYQAGWSLRGPDGSLPGPLSRIPFLAGAVGGSLAEPPVAQVGEVGPVEPAYAPGPPAAEAEPPQQPAGQPVYAMQPLSEDDDSDGYGVYTGATTATQEGYYDASYAGYPQQDPYAAAYQGGYDQTQYSATAAYQGQQGYYDASYAGYPQQDPYAAAYQGGYDQTQYSPAATGYTDWSQQQSQPQPQPQPYADYGTQQYTVPEQQQPPEPPQPPQQPGGWQPSA</sequence>
<feature type="transmembrane region" description="Helical" evidence="2">
    <location>
        <begin position="6"/>
        <end position="25"/>
    </location>
</feature>
<dbReference type="AlphaFoldDB" id="A0A345STQ2"/>
<organism evidence="3 4">
    <name type="scientific">Peterkaempfera bronchialis</name>
    <dbReference type="NCBI Taxonomy" id="2126346"/>
    <lineage>
        <taxon>Bacteria</taxon>
        <taxon>Bacillati</taxon>
        <taxon>Actinomycetota</taxon>
        <taxon>Actinomycetes</taxon>
        <taxon>Kitasatosporales</taxon>
        <taxon>Streptomycetaceae</taxon>
        <taxon>Peterkaempfera</taxon>
    </lineage>
</organism>
<dbReference type="KEGG" id="stri:C7M71_006260"/>
<reference evidence="4" key="1">
    <citation type="submission" date="2018-07" db="EMBL/GenBank/DDBJ databases">
        <title>Streptacidiphilus bronchialis DSM 106435 chromosome.</title>
        <authorList>
            <person name="Batra D."/>
            <person name="Gulvik C.A."/>
        </authorList>
    </citation>
    <scope>NUCLEOTIDE SEQUENCE [LARGE SCALE GENOMIC DNA]</scope>
    <source>
        <strain evidence="4">DSM 106435</strain>
    </source>
</reference>
<keyword evidence="2" id="KW-0472">Membrane</keyword>
<proteinExistence type="predicted"/>
<evidence type="ECO:0000313" key="3">
    <source>
        <dbReference type="EMBL" id="AXI77107.1"/>
    </source>
</evidence>
<protein>
    <submittedName>
        <fullName evidence="3">Uncharacterized protein</fullName>
    </submittedName>
</protein>
<feature type="transmembrane region" description="Helical" evidence="2">
    <location>
        <begin position="37"/>
        <end position="65"/>
    </location>
</feature>
<dbReference type="RefSeq" id="WP_111493894.1">
    <property type="nucleotide sequence ID" value="NZ_CP031264.1"/>
</dbReference>